<name>A0AAJ1HBF7_STRPA</name>
<comment type="caution">
    <text evidence="1">The sequence shown here is derived from an EMBL/GenBank/DDBJ whole genome shotgun (WGS) entry which is preliminary data.</text>
</comment>
<protein>
    <submittedName>
        <fullName evidence="1">CRISPR-associated protein Csn2-St</fullName>
    </submittedName>
</protein>
<dbReference type="AlphaFoldDB" id="A0AAJ1HBF7"/>
<evidence type="ECO:0000313" key="1">
    <source>
        <dbReference type="EMBL" id="MDB8619195.1"/>
    </source>
</evidence>
<dbReference type="RefSeq" id="WP_223345586.1">
    <property type="nucleotide sequence ID" value="NZ_JAHZPD010000012.1"/>
</dbReference>
<accession>A0AAJ1HBF7</accession>
<evidence type="ECO:0000313" key="2">
    <source>
        <dbReference type="Proteomes" id="UP001212685"/>
    </source>
</evidence>
<gene>
    <name evidence="1" type="primary">csn2-St</name>
    <name evidence="1" type="ORF">PNV36_02100</name>
</gene>
<proteinExistence type="predicted"/>
<dbReference type="InterPro" id="IPR031820">
    <property type="entry name" value="Cas_St_Csn2"/>
</dbReference>
<dbReference type="Proteomes" id="UP001212685">
    <property type="component" value="Unassembled WGS sequence"/>
</dbReference>
<reference evidence="1" key="1">
    <citation type="submission" date="2023-01" db="EMBL/GenBank/DDBJ databases">
        <title>Human gut microbiome strain richness.</title>
        <authorList>
            <person name="Chen-Liaw A."/>
        </authorList>
    </citation>
    <scope>NUCLEOTIDE SEQUENCE</scope>
    <source>
        <strain evidence="1">1001262st2_G8_1001262B_160229</strain>
    </source>
</reference>
<sequence length="347" mass="41408">MKMNISHPYKDNIILSFGQFTQVVGQDQQLKYYIWQILLWYFGGKKYSEEDLVLFEQNEPKILIDDTVVSRSEFRVIQLSNINDLIEQMEYKKGTIAYDYLKKKIDTVEMMEQLENINDHLDRISLLLNQNLNLQLDGINYHTEAKYFNADQLIQKNFLPYFGQNDKNISFEFVDNKTKFLLFLSMLEVVITDQSEKVLLVLRNMDDYLSYKEFVECCEQLEYLTNHSNILYTISFPSNEGYLHVTKEVLEEINIVSDYVDHFYSLEFMYERFTNQYPINQIPSKQEFLSSLRKIGPYLFSSDILHMSLSIEDQVALRILNNLYQYEMKIKFRIEPVNSMLLKYLEE</sequence>
<dbReference type="Pfam" id="PF16813">
    <property type="entry name" value="Cas_St_Csn2"/>
    <property type="match status" value="1"/>
</dbReference>
<dbReference type="EMBL" id="JAQMJV010000001">
    <property type="protein sequence ID" value="MDB8619195.1"/>
    <property type="molecule type" value="Genomic_DNA"/>
</dbReference>
<dbReference type="CDD" id="cd12217">
    <property type="entry name" value="Stu0660_Csn2"/>
    <property type="match status" value="1"/>
</dbReference>
<organism evidence="1 2">
    <name type="scientific">Streptococcus parasanguinis</name>
    <dbReference type="NCBI Taxonomy" id="1318"/>
    <lineage>
        <taxon>Bacteria</taxon>
        <taxon>Bacillati</taxon>
        <taxon>Bacillota</taxon>
        <taxon>Bacilli</taxon>
        <taxon>Lactobacillales</taxon>
        <taxon>Streptococcaceae</taxon>
        <taxon>Streptococcus</taxon>
    </lineage>
</organism>